<accession>A0A5B7G3T7</accession>
<protein>
    <submittedName>
        <fullName evidence="2">Uncharacterized protein</fullName>
    </submittedName>
</protein>
<name>A0A5B7G3T7_PORTR</name>
<reference evidence="2 3" key="1">
    <citation type="submission" date="2019-05" db="EMBL/GenBank/DDBJ databases">
        <title>Another draft genome of Portunus trituberculatus and its Hox gene families provides insights of decapod evolution.</title>
        <authorList>
            <person name="Jeong J.-H."/>
            <person name="Song I."/>
            <person name="Kim S."/>
            <person name="Choi T."/>
            <person name="Kim D."/>
            <person name="Ryu S."/>
            <person name="Kim W."/>
        </authorList>
    </citation>
    <scope>NUCLEOTIDE SEQUENCE [LARGE SCALE GENOMIC DNA]</scope>
    <source>
        <tissue evidence="2">Muscle</tissue>
    </source>
</reference>
<organism evidence="2 3">
    <name type="scientific">Portunus trituberculatus</name>
    <name type="common">Swimming crab</name>
    <name type="synonym">Neptunus trituberculatus</name>
    <dbReference type="NCBI Taxonomy" id="210409"/>
    <lineage>
        <taxon>Eukaryota</taxon>
        <taxon>Metazoa</taxon>
        <taxon>Ecdysozoa</taxon>
        <taxon>Arthropoda</taxon>
        <taxon>Crustacea</taxon>
        <taxon>Multicrustacea</taxon>
        <taxon>Malacostraca</taxon>
        <taxon>Eumalacostraca</taxon>
        <taxon>Eucarida</taxon>
        <taxon>Decapoda</taxon>
        <taxon>Pleocyemata</taxon>
        <taxon>Brachyura</taxon>
        <taxon>Eubrachyura</taxon>
        <taxon>Portunoidea</taxon>
        <taxon>Portunidae</taxon>
        <taxon>Portuninae</taxon>
        <taxon>Portunus</taxon>
    </lineage>
</organism>
<dbReference type="Proteomes" id="UP000324222">
    <property type="component" value="Unassembled WGS sequence"/>
</dbReference>
<sequence length="81" mass="9432">MYRNAYDVGKCDKDNTGHMVLWTREGDKNKVPSTTQQHHHHHPHHQHFSIPITITITTTPLHHDHTARAQPPAVQHHHIHN</sequence>
<dbReference type="EMBL" id="VSRR010012640">
    <property type="protein sequence ID" value="MPC54790.1"/>
    <property type="molecule type" value="Genomic_DNA"/>
</dbReference>
<feature type="compositionally biased region" description="Basic residues" evidence="1">
    <location>
        <begin position="37"/>
        <end position="47"/>
    </location>
</feature>
<evidence type="ECO:0000313" key="3">
    <source>
        <dbReference type="Proteomes" id="UP000324222"/>
    </source>
</evidence>
<comment type="caution">
    <text evidence="2">The sequence shown here is derived from an EMBL/GenBank/DDBJ whole genome shotgun (WGS) entry which is preliminary data.</text>
</comment>
<proteinExistence type="predicted"/>
<keyword evidence="3" id="KW-1185">Reference proteome</keyword>
<gene>
    <name evidence="2" type="ORF">E2C01_048716</name>
</gene>
<evidence type="ECO:0000313" key="2">
    <source>
        <dbReference type="EMBL" id="MPC54790.1"/>
    </source>
</evidence>
<feature type="region of interest" description="Disordered" evidence="1">
    <location>
        <begin position="27"/>
        <end position="49"/>
    </location>
</feature>
<feature type="region of interest" description="Disordered" evidence="1">
    <location>
        <begin position="62"/>
        <end position="81"/>
    </location>
</feature>
<dbReference type="AlphaFoldDB" id="A0A5B7G3T7"/>
<evidence type="ECO:0000256" key="1">
    <source>
        <dbReference type="SAM" id="MobiDB-lite"/>
    </source>
</evidence>